<evidence type="ECO:0000313" key="2">
    <source>
        <dbReference type="Proteomes" id="UP000184079"/>
    </source>
</evidence>
<dbReference type="InterPro" id="IPR012166">
    <property type="entry name" value="Uncharacterised_RocB"/>
</dbReference>
<organism evidence="1 2">
    <name type="scientific">Virgibacillus chiguensis</name>
    <dbReference type="NCBI Taxonomy" id="411959"/>
    <lineage>
        <taxon>Bacteria</taxon>
        <taxon>Bacillati</taxon>
        <taxon>Bacillota</taxon>
        <taxon>Bacilli</taxon>
        <taxon>Bacillales</taxon>
        <taxon>Bacillaceae</taxon>
        <taxon>Virgibacillus</taxon>
    </lineage>
</organism>
<dbReference type="PANTHER" id="PTHR43808:SF27">
    <property type="entry name" value="PROTEIN ROCB"/>
    <property type="match status" value="1"/>
</dbReference>
<dbReference type="InterPro" id="IPR002933">
    <property type="entry name" value="Peptidase_M20"/>
</dbReference>
<dbReference type="EMBL" id="FQXD01000005">
    <property type="protein sequence ID" value="SHH25409.1"/>
    <property type="molecule type" value="Genomic_DNA"/>
</dbReference>
<dbReference type="PANTHER" id="PTHR43808">
    <property type="entry name" value="ACETYLORNITHINE DEACETYLASE"/>
    <property type="match status" value="1"/>
</dbReference>
<sequence length="550" mass="62651">MMLHSREEIVHITKQLVHMESVVNTDGEKTIASSLYSIISNYPYFRGHADQVFLQPTANDSMERYNVLAFVKGTKGNSNRTVILMGHLDTVDTFDFQHLQHVACSPEELMEHLKEEQLPSTVKADLESGDWLFGRGALDMKSGLASHLYLLKYYANHPEELEGNLLFLAACDEEDSSHGILSAIPLLKSWKREQGFEYVAAINSDFVAPAFAGDENRYIYKGTVGKLLPTFLVLGAETHVGSCFEGLDPNFIVAELTNHINYNPHLCDEAHGEMTHPPVSLKQTDLKPAYTTQTALAAYVYYNFFTHSWSPAEVLETLKGEAYIAFERAIEKLQQRYQQFGQLRGKSPAPLGWKPRVLTYEEMENRLIEEHGEPFIQHMQAFKDFLLQQENLDTRLFSVYVVEEAWKWMTDKTPAIILFYASLYSPRVDLSEDNEKEATLIKALEKAVTEIQPNYSHPLVTRNFFPHISDMSFVAIRDSQADIQAVTQNSPSWGSKHVVPYEDIRDLNIPVINIGPYGMDAHKRLERVEMTYSFEIVPNLTKRVIELLGM</sequence>
<protein>
    <submittedName>
        <fullName evidence="1">Arginine utilization protein RocB</fullName>
    </submittedName>
</protein>
<proteinExistence type="predicted"/>
<dbReference type="Gene3D" id="3.40.630.10">
    <property type="entry name" value="Zn peptidases"/>
    <property type="match status" value="1"/>
</dbReference>
<dbReference type="Proteomes" id="UP000184079">
    <property type="component" value="Unassembled WGS sequence"/>
</dbReference>
<dbReference type="GO" id="GO:0016787">
    <property type="term" value="F:hydrolase activity"/>
    <property type="evidence" value="ECO:0007669"/>
    <property type="project" value="InterPro"/>
</dbReference>
<gene>
    <name evidence="1" type="ORF">SAMN05421807_105152</name>
</gene>
<accession>A0A1M5RHA0</accession>
<name>A0A1M5RHA0_9BACI</name>
<dbReference type="AlphaFoldDB" id="A0A1M5RHA0"/>
<keyword evidence="2" id="KW-1185">Reference proteome</keyword>
<dbReference type="SUPFAM" id="SSF53187">
    <property type="entry name" value="Zn-dependent exopeptidases"/>
    <property type="match status" value="1"/>
</dbReference>
<dbReference type="Pfam" id="PF01546">
    <property type="entry name" value="Peptidase_M20"/>
    <property type="match status" value="1"/>
</dbReference>
<reference evidence="2" key="1">
    <citation type="submission" date="2016-11" db="EMBL/GenBank/DDBJ databases">
        <authorList>
            <person name="Varghese N."/>
            <person name="Submissions S."/>
        </authorList>
    </citation>
    <scope>NUCLEOTIDE SEQUENCE [LARGE SCALE GENOMIC DNA]</scope>
    <source>
        <strain evidence="2">CGMCC 1.6496</strain>
    </source>
</reference>
<dbReference type="PIRSF" id="PIRSF010386">
    <property type="entry name" value="RocB"/>
    <property type="match status" value="1"/>
</dbReference>
<evidence type="ECO:0000313" key="1">
    <source>
        <dbReference type="EMBL" id="SHH25409.1"/>
    </source>
</evidence>
<dbReference type="InterPro" id="IPR050072">
    <property type="entry name" value="Peptidase_M20A"/>
</dbReference>